<dbReference type="AlphaFoldDB" id="A0A1W1C2L5"/>
<protein>
    <submittedName>
        <fullName evidence="8">Putative integral membrane protein</fullName>
    </submittedName>
</protein>
<dbReference type="Pfam" id="PF06271">
    <property type="entry name" value="RDD"/>
    <property type="match status" value="1"/>
</dbReference>
<keyword evidence="4 6" id="KW-1133">Transmembrane helix</keyword>
<evidence type="ECO:0000256" key="4">
    <source>
        <dbReference type="ARBA" id="ARBA00022989"/>
    </source>
</evidence>
<proteinExistence type="predicted"/>
<gene>
    <name evidence="8" type="ORF">MNB_SV-12-1009</name>
</gene>
<evidence type="ECO:0000256" key="1">
    <source>
        <dbReference type="ARBA" id="ARBA00004651"/>
    </source>
</evidence>
<organism evidence="8">
    <name type="scientific">hydrothermal vent metagenome</name>
    <dbReference type="NCBI Taxonomy" id="652676"/>
    <lineage>
        <taxon>unclassified sequences</taxon>
        <taxon>metagenomes</taxon>
        <taxon>ecological metagenomes</taxon>
    </lineage>
</organism>
<keyword evidence="5 6" id="KW-0472">Membrane</keyword>
<dbReference type="EMBL" id="FPHE01000095">
    <property type="protein sequence ID" value="SFV60078.1"/>
    <property type="molecule type" value="Genomic_DNA"/>
</dbReference>
<evidence type="ECO:0000259" key="7">
    <source>
        <dbReference type="Pfam" id="PF06271"/>
    </source>
</evidence>
<sequence>MAKQRFRDLKKGRVTKVPKKKKKVSNIPYANNKVKSKAALTDSFMLLMPIMYIVFYLVMDGREGFAEDRLMGWIYILVPLIIVQTLFMFFGNGQTPGYRNYRLKVVDINTLEKPPLFSIIFRNVAMVLALATIVGWLMMFFRKDNRGLHDFLSNTAVVLMKSEK</sequence>
<feature type="transmembrane region" description="Helical" evidence="6">
    <location>
        <begin position="119"/>
        <end position="141"/>
    </location>
</feature>
<dbReference type="InterPro" id="IPR051791">
    <property type="entry name" value="Pra-immunoreactive"/>
</dbReference>
<feature type="transmembrane region" description="Helical" evidence="6">
    <location>
        <begin position="38"/>
        <end position="58"/>
    </location>
</feature>
<keyword evidence="3 6" id="KW-0812">Transmembrane</keyword>
<dbReference type="PANTHER" id="PTHR36115">
    <property type="entry name" value="PROLINE-RICH ANTIGEN HOMOLOG-RELATED"/>
    <property type="match status" value="1"/>
</dbReference>
<comment type="subcellular location">
    <subcellularLocation>
        <location evidence="1">Cell membrane</location>
        <topology evidence="1">Multi-pass membrane protein</topology>
    </subcellularLocation>
</comment>
<dbReference type="PANTHER" id="PTHR36115:SF6">
    <property type="entry name" value="PROLINE-RICH ANTIGEN HOMOLOG"/>
    <property type="match status" value="1"/>
</dbReference>
<feature type="domain" description="RDD" evidence="7">
    <location>
        <begin position="38"/>
        <end position="154"/>
    </location>
</feature>
<dbReference type="GO" id="GO:0005886">
    <property type="term" value="C:plasma membrane"/>
    <property type="evidence" value="ECO:0007669"/>
    <property type="project" value="UniProtKB-SubCell"/>
</dbReference>
<dbReference type="InterPro" id="IPR010432">
    <property type="entry name" value="RDD"/>
</dbReference>
<evidence type="ECO:0000256" key="2">
    <source>
        <dbReference type="ARBA" id="ARBA00022475"/>
    </source>
</evidence>
<evidence type="ECO:0000313" key="8">
    <source>
        <dbReference type="EMBL" id="SFV60078.1"/>
    </source>
</evidence>
<name>A0A1W1C2L5_9ZZZZ</name>
<feature type="transmembrane region" description="Helical" evidence="6">
    <location>
        <begin position="70"/>
        <end position="90"/>
    </location>
</feature>
<evidence type="ECO:0000256" key="5">
    <source>
        <dbReference type="ARBA" id="ARBA00023136"/>
    </source>
</evidence>
<keyword evidence="2" id="KW-1003">Cell membrane</keyword>
<evidence type="ECO:0000256" key="3">
    <source>
        <dbReference type="ARBA" id="ARBA00022692"/>
    </source>
</evidence>
<reference evidence="8" key="1">
    <citation type="submission" date="2016-10" db="EMBL/GenBank/DDBJ databases">
        <authorList>
            <person name="de Groot N.N."/>
        </authorList>
    </citation>
    <scope>NUCLEOTIDE SEQUENCE</scope>
</reference>
<evidence type="ECO:0000256" key="6">
    <source>
        <dbReference type="SAM" id="Phobius"/>
    </source>
</evidence>
<accession>A0A1W1C2L5</accession>